<gene>
    <name evidence="1" type="ORF">CKAH01_18809</name>
</gene>
<reference evidence="1" key="1">
    <citation type="submission" date="2023-02" db="EMBL/GenBank/DDBJ databases">
        <title>Colletotrichum kahawae CIFC_Que2 genome sequencing and assembly.</title>
        <authorList>
            <person name="Baroncelli R."/>
        </authorList>
    </citation>
    <scope>NUCLEOTIDE SEQUENCE</scope>
    <source>
        <strain evidence="1">CIFC_Que2</strain>
    </source>
</reference>
<evidence type="ECO:0000313" key="1">
    <source>
        <dbReference type="EMBL" id="KAK2737882.1"/>
    </source>
</evidence>
<organism evidence="1 2">
    <name type="scientific">Colletotrichum kahawae</name>
    <name type="common">Coffee berry disease fungus</name>
    <dbReference type="NCBI Taxonomy" id="34407"/>
    <lineage>
        <taxon>Eukaryota</taxon>
        <taxon>Fungi</taxon>
        <taxon>Dikarya</taxon>
        <taxon>Ascomycota</taxon>
        <taxon>Pezizomycotina</taxon>
        <taxon>Sordariomycetes</taxon>
        <taxon>Hypocreomycetidae</taxon>
        <taxon>Glomerellales</taxon>
        <taxon>Glomerellaceae</taxon>
        <taxon>Colletotrichum</taxon>
        <taxon>Colletotrichum gloeosporioides species complex</taxon>
    </lineage>
</organism>
<evidence type="ECO:0000313" key="2">
    <source>
        <dbReference type="Proteomes" id="UP001281614"/>
    </source>
</evidence>
<proteinExistence type="predicted"/>
<keyword evidence="2" id="KW-1185">Reference proteome</keyword>
<sequence>MDYRFNLLKLPLELRQMIYRAYLHADSGYICDAEALFTGKLRGEAKCRLTQANNEPIDMALVFTCKTVATEMLRGGLALQVNTVTFSTFYSHEFRLRARKFVMARENDLDGDRIEMMKYIGSCLQGPVYDALKDAYPVFMPVVDHLKDGNPDPSEILPPYASYGQAPSLYCEFVKFALQLAIRHYCEKFDEAMKQEFLDTFREGSPYIPAYHSLAFSKIEPWMIPTDDDFTEMTGYHGWPLELESSVNSWYLRTGDLSKYRWSAAVSAIHFLESLPPRHRAHLCNVILDEDRKAVSDPAGHGRGLIPFCQQNPLLRIERRCNLWGNVLRADEECSEPDMRNNPELTPTLLLKSDQISINVARWIMEALALEHHGMPAGSFSLLLDGDPAPGLCEDMFQKIVQRDVAWQLARDEAHRRGHLPPKTWIERNGENPWRNKMMQDTAEADLGYIYEGFPQAMRDIAEGKSIVRCNFDVGVPWDVERIVEERRGCSEQERNEDWFEHKPLFWQTVPPLPLWADCLREDVLPPDANTSAGRGGFDEWLARWDESSDSEDE</sequence>
<name>A0AAD9Y3W0_COLKA</name>
<protein>
    <submittedName>
        <fullName evidence="1">Uncharacterized protein</fullName>
    </submittedName>
</protein>
<dbReference type="EMBL" id="VYYT01000392">
    <property type="protein sequence ID" value="KAK2737882.1"/>
    <property type="molecule type" value="Genomic_DNA"/>
</dbReference>
<accession>A0AAD9Y3W0</accession>
<dbReference type="AlphaFoldDB" id="A0AAD9Y3W0"/>
<dbReference type="Proteomes" id="UP001281614">
    <property type="component" value="Unassembled WGS sequence"/>
</dbReference>
<comment type="caution">
    <text evidence="1">The sequence shown here is derived from an EMBL/GenBank/DDBJ whole genome shotgun (WGS) entry which is preliminary data.</text>
</comment>